<dbReference type="GO" id="GO:0016810">
    <property type="term" value="F:hydrolase activity, acting on carbon-nitrogen (but not peptide) bonds"/>
    <property type="evidence" value="ECO:0007669"/>
    <property type="project" value="InterPro"/>
</dbReference>
<sequence length="250" mass="29686">MMKFKNEKKLVNIFLIVIILISICFNILTFKTNYEVNKIKTNKNIVMLTFDDGPGKEDEQIMDILKDYNAKATFFGTGINYEKYWTDAVINKLVKRMILEGHSLGNHSYYHIKYNYNLNKAYKEFYKTSQMIVEIYRDNDIEMNISNIPVRMPFLQYYRGLNSLQNKLNINYFVRGYLGCDYNEAVCGKKKILKQYTNNIRKGQILVCHTRNYATQWLPDLLQYLENKSYKTANFTLGDYYFGNYGRLIF</sequence>
<dbReference type="STRING" id="1276221.SDIMI_v3c02410"/>
<protein>
    <submittedName>
        <fullName evidence="3">Putative chitin deacetylase</fullName>
    </submittedName>
</protein>
<evidence type="ECO:0000313" key="3">
    <source>
        <dbReference type="EMBL" id="AGR41945.1"/>
    </source>
</evidence>
<dbReference type="KEGG" id="sdi:SDIMI_v3c02410"/>
<dbReference type="Proteomes" id="UP000014983">
    <property type="component" value="Chromosome"/>
</dbReference>
<gene>
    <name evidence="3" type="ORF">SDIMI_v3c02410</name>
</gene>
<keyword evidence="4" id="KW-1185">Reference proteome</keyword>
<keyword evidence="1" id="KW-1133">Transmembrane helix</keyword>
<dbReference type="HOGENOM" id="CLU_021264_0_0_14"/>
<dbReference type="PANTHER" id="PTHR10587">
    <property type="entry name" value="GLYCOSYL TRANSFERASE-RELATED"/>
    <property type="match status" value="1"/>
</dbReference>
<dbReference type="Pfam" id="PF01522">
    <property type="entry name" value="Polysacc_deac_1"/>
    <property type="match status" value="1"/>
</dbReference>
<dbReference type="InterPro" id="IPR050248">
    <property type="entry name" value="Polysacc_deacetylase_ArnD"/>
</dbReference>
<reference evidence="3 4" key="1">
    <citation type="journal article" date="2013" name="Genome Biol. Evol.">
        <title>Comparison of metabolic capacities and inference of gene content evolution in mosquito-associated Spiroplasma diminutum and S. taiwanense.</title>
        <authorList>
            <person name="Lo W.S."/>
            <person name="Ku C."/>
            <person name="Chen L.L."/>
            <person name="Chang T.H."/>
            <person name="Kuo C.H."/>
        </authorList>
    </citation>
    <scope>NUCLEOTIDE SEQUENCE [LARGE SCALE GENOMIC DNA]</scope>
    <source>
        <strain evidence="3">CUAS-1</strain>
    </source>
</reference>
<accession>S5MJ19</accession>
<dbReference type="InterPro" id="IPR011330">
    <property type="entry name" value="Glyco_hydro/deAcase_b/a-brl"/>
</dbReference>
<feature type="domain" description="NodB homology" evidence="2">
    <location>
        <begin position="44"/>
        <end position="233"/>
    </location>
</feature>
<dbReference type="SUPFAM" id="SSF88713">
    <property type="entry name" value="Glycoside hydrolase/deacetylase"/>
    <property type="match status" value="1"/>
</dbReference>
<proteinExistence type="predicted"/>
<dbReference type="Gene3D" id="3.20.20.370">
    <property type="entry name" value="Glycoside hydrolase/deacetylase"/>
    <property type="match status" value="1"/>
</dbReference>
<dbReference type="CDD" id="cd10917">
    <property type="entry name" value="CE4_NodB_like_6s_7s"/>
    <property type="match status" value="1"/>
</dbReference>
<dbReference type="InterPro" id="IPR002509">
    <property type="entry name" value="NODB_dom"/>
</dbReference>
<dbReference type="InParanoid" id="S5MJ19"/>
<dbReference type="eggNOG" id="COG0726">
    <property type="taxonomic scope" value="Bacteria"/>
</dbReference>
<evidence type="ECO:0000313" key="4">
    <source>
        <dbReference type="Proteomes" id="UP000014983"/>
    </source>
</evidence>
<keyword evidence="1" id="KW-0472">Membrane</keyword>
<dbReference type="AlphaFoldDB" id="S5MJ19"/>
<dbReference type="FunCoup" id="S5MJ19">
    <property type="interactions" value="17"/>
</dbReference>
<dbReference type="EMBL" id="CP005076">
    <property type="protein sequence ID" value="AGR41945.1"/>
    <property type="molecule type" value="Genomic_DNA"/>
</dbReference>
<evidence type="ECO:0000259" key="2">
    <source>
        <dbReference type="PROSITE" id="PS51677"/>
    </source>
</evidence>
<keyword evidence="1" id="KW-0812">Transmembrane</keyword>
<dbReference type="PROSITE" id="PS51677">
    <property type="entry name" value="NODB"/>
    <property type="match status" value="1"/>
</dbReference>
<evidence type="ECO:0000256" key="1">
    <source>
        <dbReference type="SAM" id="Phobius"/>
    </source>
</evidence>
<dbReference type="PATRIC" id="fig|1276221.3.peg.238"/>
<dbReference type="GO" id="GO:0005975">
    <property type="term" value="P:carbohydrate metabolic process"/>
    <property type="evidence" value="ECO:0007669"/>
    <property type="project" value="InterPro"/>
</dbReference>
<feature type="transmembrane region" description="Helical" evidence="1">
    <location>
        <begin position="12"/>
        <end position="30"/>
    </location>
</feature>
<organism evidence="3 4">
    <name type="scientific">Spiroplasma diminutum CUAS-1</name>
    <dbReference type="NCBI Taxonomy" id="1276221"/>
    <lineage>
        <taxon>Bacteria</taxon>
        <taxon>Bacillati</taxon>
        <taxon>Mycoplasmatota</taxon>
        <taxon>Mollicutes</taxon>
        <taxon>Entomoplasmatales</taxon>
        <taxon>Spiroplasmataceae</taxon>
        <taxon>Spiroplasma</taxon>
    </lineage>
</organism>
<name>S5MJ19_9MOLU</name>